<accession>A0AAD9ANE2</accession>
<name>A0AAD9ANE2_9PEZI</name>
<comment type="caution">
    <text evidence="1">The sequence shown here is derived from an EMBL/GenBank/DDBJ whole genome shotgun (WGS) entry which is preliminary data.</text>
</comment>
<dbReference type="Proteomes" id="UP001243330">
    <property type="component" value="Unassembled WGS sequence"/>
</dbReference>
<proteinExistence type="predicted"/>
<dbReference type="EMBL" id="JAQOWY010000096">
    <property type="protein sequence ID" value="KAK1851456.1"/>
    <property type="molecule type" value="Genomic_DNA"/>
</dbReference>
<sequence length="80" mass="9209">MRTLWAFDIGVRPGTQMPLNPDDYVEKELPGVPGSKLPLSLKVRSERKSLIEQAWKKELAEWKVYGNMDLDPLEEVLRAQ</sequence>
<organism evidence="1 2">
    <name type="scientific">Colletotrichum chrysophilum</name>
    <dbReference type="NCBI Taxonomy" id="1836956"/>
    <lineage>
        <taxon>Eukaryota</taxon>
        <taxon>Fungi</taxon>
        <taxon>Dikarya</taxon>
        <taxon>Ascomycota</taxon>
        <taxon>Pezizomycotina</taxon>
        <taxon>Sordariomycetes</taxon>
        <taxon>Hypocreomycetidae</taxon>
        <taxon>Glomerellales</taxon>
        <taxon>Glomerellaceae</taxon>
        <taxon>Colletotrichum</taxon>
        <taxon>Colletotrichum gloeosporioides species complex</taxon>
    </lineage>
</organism>
<reference evidence="1" key="1">
    <citation type="submission" date="2023-01" db="EMBL/GenBank/DDBJ databases">
        <title>Colletotrichum chrysophilum M932 genome sequence.</title>
        <authorList>
            <person name="Baroncelli R."/>
        </authorList>
    </citation>
    <scope>NUCLEOTIDE SEQUENCE</scope>
    <source>
        <strain evidence="1">M932</strain>
    </source>
</reference>
<keyword evidence="2" id="KW-1185">Reference proteome</keyword>
<protein>
    <submittedName>
        <fullName evidence="1">Cytochrome p450</fullName>
    </submittedName>
</protein>
<evidence type="ECO:0000313" key="1">
    <source>
        <dbReference type="EMBL" id="KAK1851456.1"/>
    </source>
</evidence>
<dbReference type="AlphaFoldDB" id="A0AAD9ANE2"/>
<gene>
    <name evidence="1" type="ORF">CCHR01_05939</name>
</gene>
<evidence type="ECO:0000313" key="2">
    <source>
        <dbReference type="Proteomes" id="UP001243330"/>
    </source>
</evidence>